<dbReference type="EMBL" id="NEVJ01000003">
    <property type="protein sequence ID" value="OZI19093.1"/>
    <property type="molecule type" value="Genomic_DNA"/>
</dbReference>
<accession>A0A261R448</accession>
<dbReference type="Proteomes" id="UP000216857">
    <property type="component" value="Unassembled WGS sequence"/>
</dbReference>
<reference evidence="2" key="1">
    <citation type="submission" date="2017-05" db="EMBL/GenBank/DDBJ databases">
        <title>Complete and WGS of Bordetella genogroups.</title>
        <authorList>
            <person name="Spilker T."/>
            <person name="Lipuma J."/>
        </authorList>
    </citation>
    <scope>NUCLEOTIDE SEQUENCE</scope>
    <source>
        <strain evidence="2">AU21707</strain>
    </source>
</reference>
<evidence type="ECO:0000313" key="2">
    <source>
        <dbReference type="EMBL" id="OZI19093.1"/>
    </source>
</evidence>
<organism evidence="2 3">
    <name type="scientific">Bordetella genomosp. 9</name>
    <dbReference type="NCBI Taxonomy" id="1416803"/>
    <lineage>
        <taxon>Bacteria</taxon>
        <taxon>Pseudomonadati</taxon>
        <taxon>Pseudomonadota</taxon>
        <taxon>Betaproteobacteria</taxon>
        <taxon>Burkholderiales</taxon>
        <taxon>Alcaligenaceae</taxon>
        <taxon>Bordetella</taxon>
    </lineage>
</organism>
<proteinExistence type="predicted"/>
<feature type="region of interest" description="Disordered" evidence="1">
    <location>
        <begin position="152"/>
        <end position="211"/>
    </location>
</feature>
<dbReference type="AlphaFoldDB" id="A0A261R448"/>
<protein>
    <submittedName>
        <fullName evidence="2">Uncharacterized protein</fullName>
    </submittedName>
</protein>
<sequence length="211" mass="20909">MGNFGLQDIANATVGLLNGRPRDKAADQGASGDGGVAGGFDQLFRHAAGSGAANGVPSIGTSGASGAAGASGTSGASGAGNRYSMADPEQWAAAHGAPAGSPGAKSAAAEQLSDYLSMPLGKRMFYMMLASMGISQEQYDAMSPEDQAKVAAQVAQRLKENAEAASAASQPQQGVGVPAQPRTRQSGDVGASSAPSQPRARRDEDAVTAGV</sequence>
<evidence type="ECO:0000256" key="1">
    <source>
        <dbReference type="SAM" id="MobiDB-lite"/>
    </source>
</evidence>
<evidence type="ECO:0000313" key="3">
    <source>
        <dbReference type="Proteomes" id="UP000216857"/>
    </source>
</evidence>
<feature type="region of interest" description="Disordered" evidence="1">
    <location>
        <begin position="63"/>
        <end position="83"/>
    </location>
</feature>
<gene>
    <name evidence="2" type="ORF">CAL26_15670</name>
</gene>
<keyword evidence="3" id="KW-1185">Reference proteome</keyword>
<name>A0A261R448_9BORD</name>
<feature type="compositionally biased region" description="Low complexity" evidence="1">
    <location>
        <begin position="63"/>
        <end position="80"/>
    </location>
</feature>
<feature type="compositionally biased region" description="Low complexity" evidence="1">
    <location>
        <begin position="163"/>
        <end position="181"/>
    </location>
</feature>
<comment type="caution">
    <text evidence="2">The sequence shown here is derived from an EMBL/GenBank/DDBJ whole genome shotgun (WGS) entry which is preliminary data.</text>
</comment>
<dbReference type="RefSeq" id="WP_094847770.1">
    <property type="nucleotide sequence ID" value="NZ_NEVJ01000003.1"/>
</dbReference>